<reference evidence="6 7" key="1">
    <citation type="submission" date="2018-07" db="EMBL/GenBank/DDBJ databases">
        <title>Genomic Encyclopedia of Type Strains, Phase IV (KMG-IV): sequencing the most valuable type-strain genomes for metagenomic binning, comparative biology and taxonomic classification.</title>
        <authorList>
            <person name="Goeker M."/>
        </authorList>
    </citation>
    <scope>NUCLEOTIDE SEQUENCE [LARGE SCALE GENOMIC DNA]</scope>
    <source>
        <strain evidence="6 7">DSM 44952</strain>
    </source>
</reference>
<dbReference type="RefSeq" id="WP_068019897.1">
    <property type="nucleotide sequence ID" value="NZ_QQAZ01000013.1"/>
</dbReference>
<dbReference type="STRING" id="1210089.GCA_001613165_03069"/>
<dbReference type="Pfam" id="PF13564">
    <property type="entry name" value="DoxX_2"/>
    <property type="match status" value="1"/>
</dbReference>
<feature type="transmembrane region" description="Helical" evidence="5">
    <location>
        <begin position="67"/>
        <end position="87"/>
    </location>
</feature>
<evidence type="ECO:0000256" key="4">
    <source>
        <dbReference type="ARBA" id="ARBA00023136"/>
    </source>
</evidence>
<evidence type="ECO:0000256" key="3">
    <source>
        <dbReference type="ARBA" id="ARBA00022989"/>
    </source>
</evidence>
<dbReference type="Proteomes" id="UP000255355">
    <property type="component" value="Unassembled WGS sequence"/>
</dbReference>
<proteinExistence type="predicted"/>
<keyword evidence="7" id="KW-1185">Reference proteome</keyword>
<evidence type="ECO:0000313" key="7">
    <source>
        <dbReference type="Proteomes" id="UP000255355"/>
    </source>
</evidence>
<comment type="subcellular location">
    <subcellularLocation>
        <location evidence="1">Membrane</location>
        <topology evidence="1">Multi-pass membrane protein</topology>
    </subcellularLocation>
</comment>
<dbReference type="OrthoDB" id="4570401at2"/>
<comment type="caution">
    <text evidence="6">The sequence shown here is derived from an EMBL/GenBank/DDBJ whole genome shotgun (WGS) entry which is preliminary data.</text>
</comment>
<dbReference type="EMBL" id="QQAZ01000013">
    <property type="protein sequence ID" value="RDI45276.1"/>
    <property type="molecule type" value="Genomic_DNA"/>
</dbReference>
<evidence type="ECO:0000256" key="1">
    <source>
        <dbReference type="ARBA" id="ARBA00004141"/>
    </source>
</evidence>
<gene>
    <name evidence="6" type="ORF">DFR68_11345</name>
</gene>
<dbReference type="AlphaFoldDB" id="A0A370GPU4"/>
<protein>
    <submittedName>
        <fullName evidence="6">DoxX-like protein</fullName>
    </submittedName>
</protein>
<accession>A0A370GPU4</accession>
<feature type="transmembrane region" description="Helical" evidence="5">
    <location>
        <begin position="41"/>
        <end position="60"/>
    </location>
</feature>
<evidence type="ECO:0000256" key="2">
    <source>
        <dbReference type="ARBA" id="ARBA00022692"/>
    </source>
</evidence>
<organism evidence="6 7">
    <name type="scientific">Nocardia mexicana</name>
    <dbReference type="NCBI Taxonomy" id="279262"/>
    <lineage>
        <taxon>Bacteria</taxon>
        <taxon>Bacillati</taxon>
        <taxon>Actinomycetota</taxon>
        <taxon>Actinomycetes</taxon>
        <taxon>Mycobacteriales</taxon>
        <taxon>Nocardiaceae</taxon>
        <taxon>Nocardia</taxon>
    </lineage>
</organism>
<dbReference type="GO" id="GO:0016020">
    <property type="term" value="C:membrane"/>
    <property type="evidence" value="ECO:0007669"/>
    <property type="project" value="UniProtKB-SubCell"/>
</dbReference>
<dbReference type="InterPro" id="IPR032808">
    <property type="entry name" value="DoxX"/>
</dbReference>
<name>A0A370GPU4_9NOCA</name>
<evidence type="ECO:0000256" key="5">
    <source>
        <dbReference type="SAM" id="Phobius"/>
    </source>
</evidence>
<keyword evidence="3 5" id="KW-1133">Transmembrane helix</keyword>
<evidence type="ECO:0000313" key="6">
    <source>
        <dbReference type="EMBL" id="RDI45276.1"/>
    </source>
</evidence>
<feature type="transmembrane region" description="Helical" evidence="5">
    <location>
        <begin position="93"/>
        <end position="116"/>
    </location>
</feature>
<keyword evidence="2 5" id="KW-0812">Transmembrane</keyword>
<sequence>MFALYTAFTLVTATAAGVGCWMNYVRHPIPTAAAEVVRVPQSWMIMLGTLMGAGALGLLAGFALPALGIAAATGLVLYFIGAVIAHLRVRDYALGRVSAFLALTVITLAVTLAYHLD</sequence>
<keyword evidence="4 5" id="KW-0472">Membrane</keyword>